<dbReference type="AlphaFoldDB" id="A0A061BFX7"/>
<proteinExistence type="predicted"/>
<name>A0A061BFX7_RHOTO</name>
<dbReference type="EMBL" id="LK052956">
    <property type="protein sequence ID" value="CDR48863.1"/>
    <property type="molecule type" value="Genomic_DNA"/>
</dbReference>
<dbReference type="OrthoDB" id="619536at2759"/>
<protein>
    <submittedName>
        <fullName evidence="2">RHTO0S21e00474g1_1</fullName>
    </submittedName>
</protein>
<dbReference type="Pfam" id="PF08511">
    <property type="entry name" value="COQ9"/>
    <property type="match status" value="1"/>
</dbReference>
<dbReference type="InterPro" id="IPR013718">
    <property type="entry name" value="COQ9_C"/>
</dbReference>
<organism evidence="2">
    <name type="scientific">Rhodotorula toruloides</name>
    <name type="common">Yeast</name>
    <name type="synonym">Rhodosporidium toruloides</name>
    <dbReference type="NCBI Taxonomy" id="5286"/>
    <lineage>
        <taxon>Eukaryota</taxon>
        <taxon>Fungi</taxon>
        <taxon>Dikarya</taxon>
        <taxon>Basidiomycota</taxon>
        <taxon>Pucciniomycotina</taxon>
        <taxon>Microbotryomycetes</taxon>
        <taxon>Sporidiobolales</taxon>
        <taxon>Sporidiobolaceae</taxon>
        <taxon>Rhodotorula</taxon>
    </lineage>
</organism>
<feature type="domain" description="COQ9 C-terminal" evidence="1">
    <location>
        <begin position="182"/>
        <end position="225"/>
    </location>
</feature>
<reference evidence="2" key="1">
    <citation type="journal article" date="2014" name="Genome Announc.">
        <title>Draft genome sequence of Rhodosporidium toruloides CECT1137, an oleaginous yeast of biotechnological interest.</title>
        <authorList>
            <person name="Morin N."/>
            <person name="Calcas X."/>
            <person name="Devillers H."/>
            <person name="Durrens P."/>
            <person name="Sherman D.J."/>
            <person name="Nicaud J.-M."/>
            <person name="Neuveglise C."/>
        </authorList>
    </citation>
    <scope>NUCLEOTIDE SEQUENCE</scope>
    <source>
        <strain evidence="2">CECT1137</strain>
    </source>
</reference>
<sequence>MAQTRSIAQQLTRAALPLVREHGFTAQTLLAASSSVPAAPKPLTEHTLNALFPSPPIKTPSDFSVKGLLIGNGGKRSYTRQELIALARGEGTAPRGRERTGPAKALVEEWLREGRDVMVRRVRESGLKGEQAMRLGVRERLRYNEDVLDRLPQALALLTAPSSTYLTDLSAMLPVPSPGQHLYHVAQIAQDLAKASASEAQGTAWYSLRLRVSTIYALSELSLLAPSPSLTPSERLAAAIDYSDRLFDQMARLGQEVDNVGLFAEWVTKSWVGIARSKFA</sequence>
<evidence type="ECO:0000259" key="1">
    <source>
        <dbReference type="Pfam" id="PF08511"/>
    </source>
</evidence>
<accession>A0A061BFX7</accession>
<gene>
    <name evidence="2" type="ORF">RHTO0S_21e00474g</name>
</gene>
<evidence type="ECO:0000313" key="2">
    <source>
        <dbReference type="EMBL" id="CDR48863.1"/>
    </source>
</evidence>